<accession>A0A2W1AYN2</accession>
<feature type="domain" description="Transposable element P transposase-like RNase H" evidence="1">
    <location>
        <begin position="2"/>
        <end position="95"/>
    </location>
</feature>
<evidence type="ECO:0000259" key="1">
    <source>
        <dbReference type="Pfam" id="PF21787"/>
    </source>
</evidence>
<dbReference type="AlphaFoldDB" id="A0A2W1AYN2"/>
<dbReference type="InterPro" id="IPR048365">
    <property type="entry name" value="TNP-like_RNaseH_N"/>
</dbReference>
<evidence type="ECO:0000313" key="2">
    <source>
        <dbReference type="EMBL" id="PZC70359.1"/>
    </source>
</evidence>
<reference evidence="2 3" key="1">
    <citation type="journal article" date="2017" name="BMC Biol.">
        <title>Genomic innovations, transcriptional plasticity and gene loss underlying the evolution and divergence of two highly polyphagous and invasive Helicoverpa pest species.</title>
        <authorList>
            <person name="Pearce S.L."/>
            <person name="Clarke D.F."/>
            <person name="East P.D."/>
            <person name="Elfekih S."/>
            <person name="Gordon K.H."/>
            <person name="Jermiin L.S."/>
            <person name="McGaughran A."/>
            <person name="Oakeshott J.G."/>
            <person name="Papanikolaou A."/>
            <person name="Perera O.P."/>
            <person name="Rane R.V."/>
            <person name="Richards S."/>
            <person name="Tay W.T."/>
            <person name="Walsh T.K."/>
            <person name="Anderson A."/>
            <person name="Anderson C.J."/>
            <person name="Asgari S."/>
            <person name="Board P.G."/>
            <person name="Bretschneider A."/>
            <person name="Campbell P.M."/>
            <person name="Chertemps T."/>
            <person name="Christeller J.T."/>
            <person name="Coppin C.W."/>
            <person name="Downes S.J."/>
            <person name="Duan G."/>
            <person name="Farnsworth C.A."/>
            <person name="Good R.T."/>
            <person name="Han L.B."/>
            <person name="Han Y.C."/>
            <person name="Hatje K."/>
            <person name="Horne I."/>
            <person name="Huang Y.P."/>
            <person name="Hughes D.S."/>
            <person name="Jacquin-Joly E."/>
            <person name="James W."/>
            <person name="Jhangiani S."/>
            <person name="Kollmar M."/>
            <person name="Kuwar S.S."/>
            <person name="Li S."/>
            <person name="Liu N.Y."/>
            <person name="Maibeche M.T."/>
            <person name="Miller J.R."/>
            <person name="Montagne N."/>
            <person name="Perry T."/>
            <person name="Qu J."/>
            <person name="Song S.V."/>
            <person name="Sutton G.G."/>
            <person name="Vogel H."/>
            <person name="Walenz B.P."/>
            <person name="Xu W."/>
            <person name="Zhang H.J."/>
            <person name="Zou Z."/>
            <person name="Batterham P."/>
            <person name="Edwards O.R."/>
            <person name="Feyereisen R."/>
            <person name="Gibbs R.A."/>
            <person name="Heckel D.G."/>
            <person name="McGrath A."/>
            <person name="Robin C."/>
            <person name="Scherer S.E."/>
            <person name="Worley K.C."/>
            <person name="Wu Y.D."/>
        </authorList>
    </citation>
    <scope>NUCLEOTIDE SEQUENCE [LARGE SCALE GENOMIC DNA]</scope>
    <source>
        <strain evidence="2">Harm_GR_Male_#8</strain>
        <tissue evidence="2">Whole organism</tissue>
    </source>
</reference>
<feature type="non-terminal residue" evidence="2">
    <location>
        <position position="96"/>
    </location>
</feature>
<dbReference type="Pfam" id="PF21787">
    <property type="entry name" value="TNP-like_RNaseH_N"/>
    <property type="match status" value="1"/>
</dbReference>
<gene>
    <name evidence="2" type="primary">HaOG202343</name>
    <name evidence="2" type="ORF">B5X24_HaOG202343</name>
</gene>
<keyword evidence="3" id="KW-1185">Reference proteome</keyword>
<dbReference type="EMBL" id="KZ150720">
    <property type="protein sequence ID" value="PZC70359.1"/>
    <property type="molecule type" value="Genomic_DNA"/>
</dbReference>
<proteinExistence type="predicted"/>
<evidence type="ECO:0000313" key="3">
    <source>
        <dbReference type="Proteomes" id="UP000249218"/>
    </source>
</evidence>
<organism evidence="2 3">
    <name type="scientific">Helicoverpa armigera</name>
    <name type="common">Cotton bollworm</name>
    <name type="synonym">Heliothis armigera</name>
    <dbReference type="NCBI Taxonomy" id="29058"/>
    <lineage>
        <taxon>Eukaryota</taxon>
        <taxon>Metazoa</taxon>
        <taxon>Ecdysozoa</taxon>
        <taxon>Arthropoda</taxon>
        <taxon>Hexapoda</taxon>
        <taxon>Insecta</taxon>
        <taxon>Pterygota</taxon>
        <taxon>Neoptera</taxon>
        <taxon>Endopterygota</taxon>
        <taxon>Lepidoptera</taxon>
        <taxon>Glossata</taxon>
        <taxon>Ditrysia</taxon>
        <taxon>Noctuoidea</taxon>
        <taxon>Noctuidae</taxon>
        <taxon>Heliothinae</taxon>
        <taxon>Helicoverpa</taxon>
    </lineage>
</organism>
<dbReference type="OrthoDB" id="7107965at2759"/>
<dbReference type="Proteomes" id="UP000249218">
    <property type="component" value="Unassembled WGS sequence"/>
</dbReference>
<sequence>MDHLKKKVAKLNEKDRLCALLFDEMALKRRLIFNPRTEKVNGFVDLGDNQRRSSEIADHALVFMLQGLHKKMKQPVAYYFVKGTVSTQSLAVLIKD</sequence>
<protein>
    <recommendedName>
        <fullName evidence="1">Transposable element P transposase-like RNase H domain-containing protein</fullName>
    </recommendedName>
</protein>
<name>A0A2W1AYN2_HELAM</name>